<reference evidence="1 2" key="1">
    <citation type="submission" date="2012-10" db="EMBL/GenBank/DDBJ databases">
        <authorList>
            <consortium name="Gibbon Genome Sequencing Consortium"/>
        </authorList>
    </citation>
    <scope>NUCLEOTIDE SEQUENCE [LARGE SCALE GENOMIC DNA]</scope>
</reference>
<organism evidence="1 2">
    <name type="scientific">Nomascus leucogenys</name>
    <name type="common">Northern white-cheeked gibbon</name>
    <name type="synonym">Hylobates leucogenys</name>
    <dbReference type="NCBI Taxonomy" id="61853"/>
    <lineage>
        <taxon>Eukaryota</taxon>
        <taxon>Metazoa</taxon>
        <taxon>Chordata</taxon>
        <taxon>Craniata</taxon>
        <taxon>Vertebrata</taxon>
        <taxon>Euteleostomi</taxon>
        <taxon>Mammalia</taxon>
        <taxon>Eutheria</taxon>
        <taxon>Euarchontoglires</taxon>
        <taxon>Primates</taxon>
        <taxon>Haplorrhini</taxon>
        <taxon>Catarrhini</taxon>
        <taxon>Hylobatidae</taxon>
        <taxon>Nomascus</taxon>
    </lineage>
</organism>
<dbReference type="EMBL" id="ADFV01186781">
    <property type="status" value="NOT_ANNOTATED_CDS"/>
    <property type="molecule type" value="Genomic_DNA"/>
</dbReference>
<sequence length="75" mass="8200">MPKITCKAINFPEYCLSCVTKVLKCSLSHGCVSSIFISYLILKCIVEGLMLSLTHNSTLIIMDCITVFPCPLGSI</sequence>
<dbReference type="GeneTree" id="ENSGT01000000215340"/>
<protein>
    <submittedName>
        <fullName evidence="1">Uncharacterized protein</fullName>
    </submittedName>
</protein>
<name>A0A2I3G767_NOMLE</name>
<dbReference type="Proteomes" id="UP000001073">
    <property type="component" value="Chromosome 10"/>
</dbReference>
<reference evidence="1" key="3">
    <citation type="submission" date="2025-09" db="UniProtKB">
        <authorList>
            <consortium name="Ensembl"/>
        </authorList>
    </citation>
    <scope>IDENTIFICATION</scope>
</reference>
<proteinExistence type="predicted"/>
<dbReference type="Ensembl" id="ENSNLET00000057441.1">
    <property type="protein sequence ID" value="ENSNLEP00000027369.1"/>
    <property type="gene ID" value="ENSNLEG00000032302.1"/>
</dbReference>
<evidence type="ECO:0000313" key="1">
    <source>
        <dbReference type="Ensembl" id="ENSNLEP00000027369.1"/>
    </source>
</evidence>
<keyword evidence="2" id="KW-1185">Reference proteome</keyword>
<dbReference type="OMA" id="SYLISKC"/>
<dbReference type="AlphaFoldDB" id="A0A2I3G767"/>
<reference evidence="1" key="2">
    <citation type="submission" date="2025-08" db="UniProtKB">
        <authorList>
            <consortium name="Ensembl"/>
        </authorList>
    </citation>
    <scope>IDENTIFICATION</scope>
</reference>
<accession>A0A2I3G767</accession>
<dbReference type="InParanoid" id="A0A2I3G767"/>
<evidence type="ECO:0000313" key="2">
    <source>
        <dbReference type="Proteomes" id="UP000001073"/>
    </source>
</evidence>